<dbReference type="Proteomes" id="UP000221165">
    <property type="component" value="Unassembled WGS sequence"/>
</dbReference>
<feature type="compositionally biased region" description="Polar residues" evidence="2">
    <location>
        <begin position="748"/>
        <end position="757"/>
    </location>
</feature>
<feature type="region of interest" description="Disordered" evidence="2">
    <location>
        <begin position="2120"/>
        <end position="2185"/>
    </location>
</feature>
<feature type="compositionally biased region" description="Basic and acidic residues" evidence="2">
    <location>
        <begin position="2998"/>
        <end position="3009"/>
    </location>
</feature>
<feature type="compositionally biased region" description="Basic and acidic residues" evidence="2">
    <location>
        <begin position="582"/>
        <end position="608"/>
    </location>
</feature>
<feature type="region of interest" description="Disordered" evidence="2">
    <location>
        <begin position="1170"/>
        <end position="1191"/>
    </location>
</feature>
<feature type="compositionally biased region" description="Basic and acidic residues" evidence="2">
    <location>
        <begin position="4235"/>
        <end position="4245"/>
    </location>
</feature>
<feature type="compositionally biased region" description="Basic and acidic residues" evidence="2">
    <location>
        <begin position="2161"/>
        <end position="2178"/>
    </location>
</feature>
<evidence type="ECO:0000259" key="3">
    <source>
        <dbReference type="PROSITE" id="PS51455"/>
    </source>
</evidence>
<evidence type="ECO:0000313" key="4">
    <source>
        <dbReference type="EMBL" id="PHJ21964.1"/>
    </source>
</evidence>
<feature type="region of interest" description="Disordered" evidence="2">
    <location>
        <begin position="2265"/>
        <end position="2450"/>
    </location>
</feature>
<feature type="compositionally biased region" description="Basic and acidic residues" evidence="2">
    <location>
        <begin position="4731"/>
        <end position="4742"/>
    </location>
</feature>
<keyword evidence="1 4" id="KW-0418">Kinase</keyword>
<feature type="compositionally biased region" description="Basic and acidic residues" evidence="2">
    <location>
        <begin position="2928"/>
        <end position="2942"/>
    </location>
</feature>
<dbReference type="Pfam" id="PF01504">
    <property type="entry name" value="PIP5K"/>
    <property type="match status" value="1"/>
</dbReference>
<feature type="region of interest" description="Disordered" evidence="2">
    <location>
        <begin position="1425"/>
        <end position="1470"/>
    </location>
</feature>
<dbReference type="InterPro" id="IPR027484">
    <property type="entry name" value="PInositol-4-P-5-kinase_N"/>
</dbReference>
<protein>
    <submittedName>
        <fullName evidence="4">Phosphatidylinositol-4-phosphate 5-kinase</fullName>
    </submittedName>
</protein>
<feature type="compositionally biased region" description="Basic and acidic residues" evidence="2">
    <location>
        <begin position="1"/>
        <end position="34"/>
    </location>
</feature>
<proteinExistence type="predicted"/>
<gene>
    <name evidence="4" type="ORF">CSUI_004188</name>
</gene>
<feature type="compositionally biased region" description="Low complexity" evidence="2">
    <location>
        <begin position="1571"/>
        <end position="1581"/>
    </location>
</feature>
<feature type="compositionally biased region" description="Basic and acidic residues" evidence="2">
    <location>
        <begin position="2120"/>
        <end position="2134"/>
    </location>
</feature>
<feature type="region of interest" description="Disordered" evidence="2">
    <location>
        <begin position="1501"/>
        <end position="1559"/>
    </location>
</feature>
<feature type="compositionally biased region" description="Polar residues" evidence="2">
    <location>
        <begin position="2402"/>
        <end position="2413"/>
    </location>
</feature>
<dbReference type="GO" id="GO:0010008">
    <property type="term" value="C:endosome membrane"/>
    <property type="evidence" value="ECO:0007669"/>
    <property type="project" value="TreeGrafter"/>
</dbReference>
<feature type="compositionally biased region" description="Basic and acidic residues" evidence="2">
    <location>
        <begin position="1876"/>
        <end position="1889"/>
    </location>
</feature>
<feature type="region of interest" description="Disordered" evidence="2">
    <location>
        <begin position="4117"/>
        <end position="4412"/>
    </location>
</feature>
<feature type="compositionally biased region" description="Basic and acidic residues" evidence="2">
    <location>
        <begin position="3587"/>
        <end position="3602"/>
    </location>
</feature>
<comment type="caution">
    <text evidence="4">The sequence shown here is derived from an EMBL/GenBank/DDBJ whole genome shotgun (WGS) entry which is preliminary data.</text>
</comment>
<feature type="compositionally biased region" description="Basic and acidic residues" evidence="2">
    <location>
        <begin position="455"/>
        <end position="475"/>
    </location>
</feature>
<feature type="compositionally biased region" description="Low complexity" evidence="2">
    <location>
        <begin position="37"/>
        <end position="77"/>
    </location>
</feature>
<feature type="compositionally biased region" description="Basic and acidic residues" evidence="2">
    <location>
        <begin position="3434"/>
        <end position="3456"/>
    </location>
</feature>
<reference evidence="4 5" key="1">
    <citation type="journal article" date="2017" name="Int. J. Parasitol.">
        <title>The genome of the protozoan parasite Cystoisospora suis and a reverse vaccinology approach to identify vaccine candidates.</title>
        <authorList>
            <person name="Palmieri N."/>
            <person name="Shrestha A."/>
            <person name="Ruttkowski B."/>
            <person name="Beck T."/>
            <person name="Vogl C."/>
            <person name="Tomley F."/>
            <person name="Blake D.P."/>
            <person name="Joachim A."/>
        </authorList>
    </citation>
    <scope>NUCLEOTIDE SEQUENCE [LARGE SCALE GENOMIC DNA]</scope>
    <source>
        <strain evidence="4 5">Wien I</strain>
    </source>
</reference>
<feature type="compositionally biased region" description="Polar residues" evidence="2">
    <location>
        <begin position="4494"/>
        <end position="4505"/>
    </location>
</feature>
<dbReference type="PANTHER" id="PTHR45748:SF7">
    <property type="entry name" value="1-PHOSPHATIDYLINOSITOL 3-PHOSPHATE 5-KINASE-RELATED"/>
    <property type="match status" value="1"/>
</dbReference>
<feature type="region of interest" description="Disordered" evidence="2">
    <location>
        <begin position="3810"/>
        <end position="3844"/>
    </location>
</feature>
<feature type="region of interest" description="Disordered" evidence="2">
    <location>
        <begin position="2988"/>
        <end position="3011"/>
    </location>
</feature>
<feature type="region of interest" description="Disordered" evidence="2">
    <location>
        <begin position="209"/>
        <end position="228"/>
    </location>
</feature>
<feature type="compositionally biased region" description="Polar residues" evidence="2">
    <location>
        <begin position="3814"/>
        <end position="3833"/>
    </location>
</feature>
<feature type="compositionally biased region" description="Basic and acidic residues" evidence="2">
    <location>
        <begin position="3512"/>
        <end position="3579"/>
    </location>
</feature>
<evidence type="ECO:0000256" key="2">
    <source>
        <dbReference type="SAM" id="MobiDB-lite"/>
    </source>
</evidence>
<feature type="compositionally biased region" description="Basic and acidic residues" evidence="2">
    <location>
        <begin position="4680"/>
        <end position="4694"/>
    </location>
</feature>
<feature type="region of interest" description="Disordered" evidence="2">
    <location>
        <begin position="3952"/>
        <end position="4001"/>
    </location>
</feature>
<feature type="compositionally biased region" description="Basic and acidic residues" evidence="2">
    <location>
        <begin position="2828"/>
        <end position="2872"/>
    </location>
</feature>
<dbReference type="GO" id="GO:0046854">
    <property type="term" value="P:phosphatidylinositol phosphate biosynthetic process"/>
    <property type="evidence" value="ECO:0007669"/>
    <property type="project" value="TreeGrafter"/>
</dbReference>
<feature type="compositionally biased region" description="Low complexity" evidence="2">
    <location>
        <begin position="3457"/>
        <end position="3470"/>
    </location>
</feature>
<feature type="region of interest" description="Disordered" evidence="2">
    <location>
        <begin position="2063"/>
        <end position="2092"/>
    </location>
</feature>
<keyword evidence="1" id="KW-0808">Transferase</keyword>
<feature type="compositionally biased region" description="Acidic residues" evidence="2">
    <location>
        <begin position="3604"/>
        <end position="3613"/>
    </location>
</feature>
<dbReference type="SUPFAM" id="SSF56104">
    <property type="entry name" value="SAICAR synthase-like"/>
    <property type="match status" value="2"/>
</dbReference>
<feature type="region of interest" description="Disordered" evidence="2">
    <location>
        <begin position="2751"/>
        <end position="2774"/>
    </location>
</feature>
<feature type="compositionally biased region" description="Basic and acidic residues" evidence="2">
    <location>
        <begin position="4331"/>
        <end position="4344"/>
    </location>
</feature>
<feature type="region of interest" description="Disordered" evidence="2">
    <location>
        <begin position="2828"/>
        <end position="2884"/>
    </location>
</feature>
<feature type="region of interest" description="Disordered" evidence="2">
    <location>
        <begin position="2217"/>
        <end position="2246"/>
    </location>
</feature>
<feature type="compositionally biased region" description="Acidic residues" evidence="2">
    <location>
        <begin position="1238"/>
        <end position="1247"/>
    </location>
</feature>
<feature type="compositionally biased region" description="Basic and acidic residues" evidence="2">
    <location>
        <begin position="2265"/>
        <end position="2290"/>
    </location>
</feature>
<feature type="region of interest" description="Disordered" evidence="2">
    <location>
        <begin position="4470"/>
        <end position="4512"/>
    </location>
</feature>
<feature type="compositionally biased region" description="Basic and acidic residues" evidence="2">
    <location>
        <begin position="2511"/>
        <end position="2536"/>
    </location>
</feature>
<feature type="region of interest" description="Disordered" evidence="2">
    <location>
        <begin position="2634"/>
        <end position="2737"/>
    </location>
</feature>
<feature type="compositionally biased region" description="Basic and acidic residues" evidence="2">
    <location>
        <begin position="1289"/>
        <end position="1302"/>
    </location>
</feature>
<feature type="compositionally biased region" description="Low complexity" evidence="2">
    <location>
        <begin position="253"/>
        <end position="269"/>
    </location>
</feature>
<feature type="compositionally biased region" description="Low complexity" evidence="2">
    <location>
        <begin position="312"/>
        <end position="323"/>
    </location>
</feature>
<feature type="region of interest" description="Disordered" evidence="2">
    <location>
        <begin position="3640"/>
        <end position="3684"/>
    </location>
</feature>
<sequence length="4927" mass="559432">MKCMGKERLSELQARSGEEEKEVDRCLEKEKEGNDVLLTPSKTTQPSSSSFSSSTTTPSLPSLLTSSSASLPSSSFSGEKKVSDVSLESSCLISLVDLLLSCVLLPCARLLSSPETPPRAWSYPCNSPNLFSSHPAASIQRGPAVDLGVPSPLSHDLSHPSLSILKLPAFLWRDSQFSKKIERRRNAPEGRTGDEATRSIISHAHYSSDSISCHHGEKSKSSSSPYQPSAFLHQQFSRLEWRPSFSSSSSEKFVSSSSSTPLAPASSSSGDVHDREPSFFSETTSMPLESLHSFSFSPLTALPPRRNHDIPSCQNSENSFSSSAILPPPSSQPGVFPHSPGPGSSSFSPSIHRTVAPHPLTASAHLSFPFFSKNDTSFPSDSAAASPHQRQSIRCLLTQSSPSSSHCICVDTTSSSSLDTTPYDRSFSLLHSHCVLLGKALLDVAKERNKRRRDGMRNEDELKEKSISLSSAKEEISQHRRTARDLLLHKRKNQWRDRLSDNSHDEVDGSLHRGCRREQAFERLPILPSSSLSHTTSQGTSLDVELNEKEKGFHAFSVFIASAVCTHVGWLISNMRRDLGRERGEVEPERKVGLRGREKETHQTDEQHSATSPYTSTLPFLEVCLDFLVLLTSFFSPLISLLDFYATSFFQLALTGALIADSAYIWSGRSRRSLQLNSKHDRAKQYAWKRTPYVPGGVAWNSPISEEKSEQLDHALGLLMKGACLSSSSSVSLPLHERKKEEVLCPSSGVSAQQENLPLSMKKTREDERTSKIRAGRPGTRPSSAIDGEVRKNFTSLISSFLDSCSASDSRSSTPLSQSPSSSLSFCRPSKKTSQVSQYPDASSSSSLFPHGSSRLRSLRFACTLIYFRRHVESLYTELTRKAVILLLLGCCSSLSSSSFSPFFFSTPPCPRFRRPSAFLSDLWDREPLKRNATSSSFCQADKTKSTSLASSSSRHPKKESGCGARRRQAMKDLATQVDFMTAAVEKHDKREEEEGCPILRGDRYRKQADKRNEADVAFDELHFSQSSCSLSSSSHVAKESTTKDLSTHITQSPFPYHDTCSKKDCETSSCSSRKKIEEKKERDILFETRPALFSSSSVSDKDKPSNGCLPRDGVCTGIGLKLLLLEEGWDILTKDFTDRILGELQKDFTLLFFQHSLKDEVRLEDKKIAVSRSPDEGGEDQRPCEKREKINEEEEKFVSEGLHDACKERIVKRMMYEGKMNEKEKRSSRRGLQKEEMENEFSDEDASTSNFVLRKERREGQETREEEERGDKDGADRNNRSGFYTPQDQRKETFESTDRHRTTSLSSSSSFSHSSWRRGSLYDVVVFHPEETSSLSSLQIPSPPVSSLLSSSGDRVASPPSSHHPFILPFMMPTEESRFLSDSCLFNEDACSLFLSSQNTTTHDRERRDGNFVSLSRKSNGVKEVRSVTCTSKKKERSEEDLRVDRSTGSGPNEPNLDRSNTQGMTCYEGGDRKEERLLRFPPHRLESPRLFCLPLPRLSGVSSSSSPYPPSSSSSSLRSRGRSHSSSSSSSSRLQANTREDLSFSSSHGLSSNSMAYPTRTSSLLLPVPSSSPLSLSRSNHSTTKGTTIPSSSLSSSSTPSSPFSTSYRVLATPLPIRFSNPLVSTSCQANRQTTASQEESLLLSSSSSSASSQAFSGSQQGVDIILSQHEDLPPSRHASNARHSGAREGNVEITSSEVEPPTARNRMYRLQEEESSSSSSSSSPASFSSSSSSSSHAIGENRLLLPSSHVGSPWTAVEPQCGPLSSSPSLVYSSLSLLSSSAPVSAPDCAAMPSSFSFSSSFPTRERSDLSSRQVKDRGEREEQKGGDGLDINGGEASVFSRRDCFSHKNSNPDQVYRQPKDDTVLLSNQNHGRSEPTHAHSSRDGFLDQQFSSFPLFFHDTNSKRPKGLVKLHFPFLTESSLLAVLTSLPENSHDLSPTQLIERYTVSSCREEREEIGDRDHSLVSSSHRRRERGRRRRKRSFSSRSLASPRCTASFYILKRSEEGEVLLYHHETEEQKKEEEELSRRTRKRGISCDILPRCHDDYAQEEHQCRLSLNKSAADSRARDKETEISQTSTPSSEDLLHDKHSLRPFPGIFLSQRGYLQEGFLSACNDKEREELSSEQNEKRVSPLGGNDGAPKERSCQRQDLLNTQQRDSYERKDQKEEEEKEKESSFLSVDFTQPYHSLEPAVKQSLEIKIGVERKRSHHKVLVKEDHFTSRSRSEENLVHPRVSPSSSFSFHGKREILGEGDLLEALVEEKKTSYEDRNKDASFRESDEREKEAERPTPLPGTSNLSHIFLKASDKRSNEVGEERNGDCLSSKKSKQGTCNLDTTGVDAVLHETSRRLSSENVHLQRERENTLDKITYTSTKREEKEEEDDATERDVPCPSSPSPSSYLRNATFDNNGCNREKKQMQKKNLSERDRKDVREDEGTDEEKRDSQYLYMRSGPYIPHLIAFSQKEEEDLLNQTLENCFASWSSFFSSSFPSLNKSLQISIQPLIQNIDKRKETGEKRMIDERRRDGREEEQHAQEEEEQGKISQTHASLSQPPLSYVTSSSSSFITKQAGAWSAMENLLEDRERRGEGYGVHGIVLDNERACEEEEIGAIISSALLSPALQKHMQNVWVVRGERRRKRRKEKEEEEQQQARKREGGGEDTCQRKEEERDARISNREEKEEDSLTRKDRRDEAYENSTPHNEKRRRGSPNEEESVRLADGSDQKNEKRILDKKEDLQALINDETRNVRWRGALEIEGEKEEGRREEEEETGEEEEWKCYWEEEEENWRRRRRIVTDLCCGGACARCLLRKTRIRDFLERTNERMKEDRKNRKKRLIDTCKEEHHEGRRRENSHRDEEEEEVRRRDHRRDAIDQTDTQEEWPPKTDLFRPKQREERKVIVFVEKEGADLEEKVKAASIEEREETSVISREKGEEGEDNPKQQEEEECVCCRGSCPVGLALQRRLLLPLLRQPLSLAQGPRSQRTLYKIKHRPTGGGGGEEKEERQIIDRRRGRRRRTNPWWCTCASCRVSQAFLKLLDTPSFSASSIIFQEVNEEGEEKESLRTRLLFSSSSYKDSDPTVEESHFLLPCVPEMQPSRHLLCSCFLALPPLARSSWYFDSPSSFSSSSLSLSSSSSFFSSLHSSRLSRSYLLSPQTTSRLHSSGKTEGSFLLPSFPQFSLSSSRDREGSALVSTAGPHHTTYRLFSSSSLDTSNVSGGGAYSHNSSKAGASASSSFLSRRSFFLGVMRKGDVNEEKMGEGKTKKKMEEEDEGTGLICRWWLGDTEEEEEGKEKTKDDLALPSLLSSCRRCPGESQDRNRERIIEKEKTGRLHMQMRLEEIQKILTLLTNAGETACKEERQSKKDKGDAFSSARHLSGDEKKEDTSFLSREAKAASFYIQNEERSFFLQKNRLLTLLSHYMSLPPKARGSSSPSLTRERDTKEKHKWLNKEDRERRLISTESPESSSTEASECGCLKNQNEEEENEEGQERCLESEGAGFHSVCTPRLKRSDKKARCDCERKDVVEERRSREERREERSYRHETKGERRFWGKRSEQPMAWKRDDEQEKREHEEDHSDSSSHRRRRRRSLEENKTKREKMKTGDTETGEEEENEEIMDKDAMYFTWKDEEIRAMRDVLVRRKPADEEEESQTEDRCGAGTRKEKRGGSGRRRRKGEEEIEEEQEEKLDHVEVEVNGDTPHASASCTVTIYYAPQFHVLRHYLCGDDIRFASSLRTSTPVRLHGGKSGARFSITSDGRYIIKQLNRHEIKLLLSPKESQALFRHLAETFFDGLPSTLTALYGVYQLQFHPRHRHGGLQTSHSAYSRRPSSMNSNPTQDKKKSRWSSSSSSSSMYVVVMQNLRYQVSGERGGGGEEEEDLRHYYSTCKKKNREKISIEEEEERRRRRRTRGYLLRATMESFFTQLNEERYPFFSTRVSSPSSSFLPGSIFSSFFHSPSDLSSSASEEEDGERRGKRKASLQRDKHRKSNRSHRSSGKRTRRKGRRFSELYHEGLEPCMYSSFPQLLQLLSSSSSSLGRREGFSSLSSPLSSSSSSPRLLLFDLKGVGTHRYMRLREKESILSRSEEDLLLLSPHGSHLHSSQHEGEQPSCEVFHERREIAQSGVLTPPGMEEEDQTGKKKKKTEEKGEGEAFGHEGVDRTKEGRQKREEEKERRGENEDVDGDREKEGVGERRSRMDRKEEGLNEEQEKVKERIVILVRREEERDDRQMSEEMGGSSSRKKEWIEEKRGIVSNGSSERFDKGRDQLSLTQGKEENIEKVEEEEEREVKERGEQDMNEEFQEIEKNRHGEQRLEKERRADFSTKEWTSHEFLNALQKHEEEESQRKKEGEQEEREEEKEEEENTCSLDRKGEKSDRKGRVVLVVNDLKDVSKERSKMRENREELSKSVEEPFTSPTAHQLVVSLPSFSKTSLSTDQTTHSTHTNSNGNTRSHLASSSSSSSSWCLLRSVSSFSSSSSPPPLLGLTSPSPPVLLGGRLGSSANQKKTSPSSEKTHAAPPLPVLWDQNFREYSRGYPLCLDTADHLWLWRALQRDTQLLQKLEIVDYSLLVLVEECSDTKIRRLSLGLIDFFRPYTWDKQVENIGKSLAYMTRGLQQPTVLPPSQYRLRFLHTLAAFFGPAYPLDEASLVFNFLSSLSLLRTACWNIWIDERRRKVEEMKGKRKSKIEKIMNAEEEREKKRTSGVSITSQKEELDEQEEEEEVSKNLVNVIEWTEEKKKKKEEENEGVRSESLASLGEERDKEEKEEEREENKRLGVNPGLTLPSPQVTFMADQSNDGENNSLRDVKTEERKEERETIEGDFKGSKLVEQEKNNSPGKNRIRKNACESLHSKKEDKEEEEEEEERAPPFTSFLPQERHSNRRGGQTGARANIGASRASPEMSFLTQRKAFKAVRASLLLLRVKEQLKRDRGKGG</sequence>
<keyword evidence="1" id="KW-0067">ATP-binding</keyword>
<feature type="region of interest" description="Disordered" evidence="2">
    <location>
        <begin position="4425"/>
        <end position="4448"/>
    </location>
</feature>
<dbReference type="InterPro" id="IPR002498">
    <property type="entry name" value="PInositol-4-P-4/5-kinase_core"/>
</dbReference>
<feature type="region of interest" description="Disordered" evidence="2">
    <location>
        <begin position="253"/>
        <end position="281"/>
    </location>
</feature>
<feature type="compositionally biased region" description="Low complexity" evidence="2">
    <location>
        <begin position="1545"/>
        <end position="1556"/>
    </location>
</feature>
<dbReference type="PROSITE" id="PS51455">
    <property type="entry name" value="PIPK"/>
    <property type="match status" value="1"/>
</dbReference>
<feature type="compositionally biased region" description="Basic and acidic residues" evidence="2">
    <location>
        <begin position="1807"/>
        <end position="1831"/>
    </location>
</feature>
<feature type="compositionally biased region" description="Basic and acidic residues" evidence="2">
    <location>
        <begin position="1254"/>
        <end position="1280"/>
    </location>
</feature>
<feature type="compositionally biased region" description="Polar residues" evidence="2">
    <location>
        <begin position="2543"/>
        <end position="2556"/>
    </location>
</feature>
<feature type="compositionally biased region" description="Basic and acidic residues" evidence="2">
    <location>
        <begin position="3374"/>
        <end position="3384"/>
    </location>
</feature>
<feature type="compositionally biased region" description="Low complexity" evidence="2">
    <location>
        <begin position="333"/>
        <end position="350"/>
    </location>
</feature>
<feature type="region of interest" description="Disordered" evidence="2">
    <location>
        <begin position="1"/>
        <end position="78"/>
    </location>
</feature>
<feature type="compositionally biased region" description="Basic and acidic residues" evidence="2">
    <location>
        <begin position="3356"/>
        <end position="3366"/>
    </location>
</feature>
<dbReference type="PANTHER" id="PTHR45748">
    <property type="entry name" value="1-PHOSPHATIDYLINOSITOL 3-PHOSPHATE 5-KINASE-RELATED"/>
    <property type="match status" value="1"/>
</dbReference>
<dbReference type="GO" id="GO:0000285">
    <property type="term" value="F:1-phosphatidylinositol-3-phosphate 5-kinase activity"/>
    <property type="evidence" value="ECO:0007669"/>
    <property type="project" value="TreeGrafter"/>
</dbReference>
<feature type="region of interest" description="Disordered" evidence="2">
    <location>
        <begin position="1675"/>
        <end position="1741"/>
    </location>
</feature>
<feature type="compositionally biased region" description="Basic and acidic residues" evidence="2">
    <location>
        <begin position="1437"/>
        <end position="1447"/>
    </location>
</feature>
<feature type="compositionally biased region" description="Polar residues" evidence="2">
    <location>
        <begin position="2151"/>
        <end position="2160"/>
    </location>
</feature>
<feature type="region of interest" description="Disordered" evidence="2">
    <location>
        <begin position="1800"/>
        <end position="1839"/>
    </location>
</feature>
<feature type="region of interest" description="Disordered" evidence="2">
    <location>
        <begin position="1870"/>
        <end position="1889"/>
    </location>
</feature>
<feature type="region of interest" description="Disordered" evidence="2">
    <location>
        <begin position="3356"/>
        <end position="3384"/>
    </location>
</feature>
<feature type="compositionally biased region" description="Basic and acidic residues" evidence="2">
    <location>
        <begin position="2650"/>
        <end position="2694"/>
    </location>
</feature>
<feature type="compositionally biased region" description="Basic and acidic residues" evidence="2">
    <location>
        <begin position="2414"/>
        <end position="2446"/>
    </location>
</feature>
<feature type="compositionally biased region" description="Basic residues" evidence="2">
    <location>
        <begin position="3660"/>
        <end position="3671"/>
    </location>
</feature>
<feature type="compositionally biased region" description="Low complexity" evidence="2">
    <location>
        <begin position="1334"/>
        <end position="1353"/>
    </location>
</feature>
<feature type="compositionally biased region" description="Basic and acidic residues" evidence="2">
    <location>
        <begin position="4362"/>
        <end position="4373"/>
    </location>
</feature>
<feature type="compositionally biased region" description="Basic residues" evidence="2">
    <location>
        <begin position="3969"/>
        <end position="4000"/>
    </location>
</feature>
<dbReference type="GeneID" id="94427592"/>
<keyword evidence="1" id="KW-0547">Nucleotide-binding</keyword>
<dbReference type="GO" id="GO:0005524">
    <property type="term" value="F:ATP binding"/>
    <property type="evidence" value="ECO:0007669"/>
    <property type="project" value="UniProtKB-UniRule"/>
</dbReference>
<feature type="compositionally biased region" description="Low complexity" evidence="2">
    <location>
        <begin position="1304"/>
        <end position="1316"/>
    </location>
</feature>
<feature type="region of interest" description="Disordered" evidence="2">
    <location>
        <begin position="2511"/>
        <end position="2556"/>
    </location>
</feature>
<feature type="compositionally biased region" description="Polar residues" evidence="2">
    <location>
        <begin position="1448"/>
        <end position="1466"/>
    </location>
</feature>
<feature type="compositionally biased region" description="Acidic residues" evidence="2">
    <location>
        <begin position="4345"/>
        <end position="4358"/>
    </location>
</feature>
<feature type="compositionally biased region" description="Basic and acidic residues" evidence="2">
    <location>
        <begin position="4795"/>
        <end position="4825"/>
    </location>
</feature>
<feature type="region of interest" description="Disordered" evidence="2">
    <location>
        <begin position="744"/>
        <end position="787"/>
    </location>
</feature>
<feature type="region of interest" description="Disordered" evidence="2">
    <location>
        <begin position="4731"/>
        <end position="4893"/>
    </location>
</feature>
<name>A0A2C6L248_9APIC</name>
<feature type="compositionally biased region" description="Basic and acidic residues" evidence="2">
    <location>
        <begin position="2714"/>
        <end position="2737"/>
    </location>
</feature>
<feature type="compositionally biased region" description="Basic and acidic residues" evidence="2">
    <location>
        <begin position="2217"/>
        <end position="2233"/>
    </location>
</feature>
<dbReference type="RefSeq" id="XP_067923643.1">
    <property type="nucleotide sequence ID" value="XM_068064381.1"/>
</dbReference>
<feature type="domain" description="PIPK" evidence="3">
    <location>
        <begin position="4317"/>
        <end position="4631"/>
    </location>
</feature>
<feature type="region of interest" description="Disordered" evidence="2">
    <location>
        <begin position="1571"/>
        <end position="1608"/>
    </location>
</feature>
<dbReference type="InterPro" id="IPR027483">
    <property type="entry name" value="PInositol-4-P-4/5-kinase_C_sf"/>
</dbReference>
<dbReference type="Gene3D" id="3.30.800.10">
    <property type="entry name" value="Phosphatidylinositol Phosphate Kinase II Beta"/>
    <property type="match status" value="1"/>
</dbReference>
<dbReference type="Gene3D" id="3.30.810.10">
    <property type="entry name" value="2-Layer Sandwich"/>
    <property type="match status" value="1"/>
</dbReference>
<keyword evidence="5" id="KW-1185">Reference proteome</keyword>
<feature type="compositionally biased region" description="Low complexity" evidence="2">
    <location>
        <begin position="1589"/>
        <end position="1608"/>
    </location>
</feature>
<dbReference type="EMBL" id="MIGC01001932">
    <property type="protein sequence ID" value="PHJ21964.1"/>
    <property type="molecule type" value="Genomic_DNA"/>
</dbReference>
<feature type="region of interest" description="Disordered" evidence="2">
    <location>
        <begin position="935"/>
        <end position="966"/>
    </location>
</feature>
<feature type="compositionally biased region" description="Basic and acidic residues" evidence="2">
    <location>
        <begin position="4138"/>
        <end position="4226"/>
    </location>
</feature>
<feature type="compositionally biased region" description="Low complexity" evidence="2">
    <location>
        <begin position="4470"/>
        <end position="4481"/>
    </location>
</feature>
<feature type="compositionally biased region" description="Basic and acidic residues" evidence="2">
    <location>
        <begin position="4297"/>
        <end position="4323"/>
    </location>
</feature>
<feature type="region of interest" description="Disordered" evidence="2">
    <location>
        <begin position="449"/>
        <end position="475"/>
    </location>
</feature>
<dbReference type="OrthoDB" id="660555at2759"/>
<feature type="compositionally biased region" description="Low complexity" evidence="2">
    <location>
        <begin position="1719"/>
        <end position="1738"/>
    </location>
</feature>
<accession>A0A2C6L248</accession>
<feature type="region of interest" description="Disordered" evidence="2">
    <location>
        <begin position="305"/>
        <end position="352"/>
    </location>
</feature>
<feature type="region of interest" description="Disordered" evidence="2">
    <location>
        <begin position="4677"/>
        <end position="4714"/>
    </location>
</feature>
<feature type="region of interest" description="Disordered" evidence="2">
    <location>
        <begin position="2913"/>
        <end position="2942"/>
    </location>
</feature>
<feature type="region of interest" description="Disordered" evidence="2">
    <location>
        <begin position="1219"/>
        <end position="1316"/>
    </location>
</feature>
<evidence type="ECO:0000313" key="5">
    <source>
        <dbReference type="Proteomes" id="UP000221165"/>
    </source>
</evidence>
<feature type="compositionally biased region" description="Polar residues" evidence="2">
    <location>
        <begin position="4777"/>
        <end position="4794"/>
    </location>
</feature>
<feature type="compositionally biased region" description="Basic and acidic residues" evidence="2">
    <location>
        <begin position="4381"/>
        <end position="4404"/>
    </location>
</feature>
<feature type="region of interest" description="Disordered" evidence="2">
    <location>
        <begin position="1334"/>
        <end position="1362"/>
    </location>
</feature>
<feature type="compositionally biased region" description="Basic and acidic residues" evidence="2">
    <location>
        <begin position="2066"/>
        <end position="2076"/>
    </location>
</feature>
<feature type="compositionally biased region" description="Basic residues" evidence="2">
    <location>
        <begin position="1972"/>
        <end position="1987"/>
    </location>
</feature>
<feature type="region of interest" description="Disordered" evidence="2">
    <location>
        <begin position="582"/>
        <end position="612"/>
    </location>
</feature>
<feature type="region of interest" description="Disordered" evidence="2">
    <location>
        <begin position="3421"/>
        <end position="3614"/>
    </location>
</feature>
<dbReference type="VEuPathDB" id="ToxoDB:CSUI_004188"/>
<evidence type="ECO:0000256" key="1">
    <source>
        <dbReference type="PROSITE-ProRule" id="PRU00781"/>
    </source>
</evidence>
<feature type="region of interest" description="Disordered" evidence="2">
    <location>
        <begin position="1960"/>
        <end position="1991"/>
    </location>
</feature>
<feature type="compositionally biased region" description="Basic and acidic residues" evidence="2">
    <location>
        <begin position="2307"/>
        <end position="2321"/>
    </location>
</feature>
<feature type="compositionally biased region" description="Basic and acidic residues" evidence="2">
    <location>
        <begin position="2344"/>
        <end position="2367"/>
    </location>
</feature>
<feature type="compositionally biased region" description="Low complexity" evidence="2">
    <location>
        <begin position="1501"/>
        <end position="1536"/>
    </location>
</feature>
<organism evidence="4 5">
    <name type="scientific">Cystoisospora suis</name>
    <dbReference type="NCBI Taxonomy" id="483139"/>
    <lineage>
        <taxon>Eukaryota</taxon>
        <taxon>Sar</taxon>
        <taxon>Alveolata</taxon>
        <taxon>Apicomplexa</taxon>
        <taxon>Conoidasida</taxon>
        <taxon>Coccidia</taxon>
        <taxon>Eucoccidiorida</taxon>
        <taxon>Eimeriorina</taxon>
        <taxon>Sarcocystidae</taxon>
        <taxon>Cystoisospora</taxon>
    </lineage>
</organism>